<evidence type="ECO:0000256" key="2">
    <source>
        <dbReference type="ARBA" id="ARBA00005684"/>
    </source>
</evidence>
<accession>A0A0F8YWB0</accession>
<dbReference type="Gene3D" id="3.20.20.80">
    <property type="entry name" value="Glycosidases"/>
    <property type="match status" value="1"/>
</dbReference>
<evidence type="ECO:0000256" key="3">
    <source>
        <dbReference type="ARBA" id="ARBA00012560"/>
    </source>
</evidence>
<comment type="catalytic activity">
    <reaction evidence="1">
        <text>Transfers a segment of a (1-&gt;4)-alpha-D-glucan to a new position in an acceptor, which may be glucose or a (1-&gt;4)-alpha-D-glucan.</text>
        <dbReference type="EC" id="2.4.1.25"/>
    </reaction>
</comment>
<evidence type="ECO:0000256" key="1">
    <source>
        <dbReference type="ARBA" id="ARBA00000439"/>
    </source>
</evidence>
<organism evidence="9">
    <name type="scientific">marine sediment metagenome</name>
    <dbReference type="NCBI Taxonomy" id="412755"/>
    <lineage>
        <taxon>unclassified sequences</taxon>
        <taxon>metagenomes</taxon>
        <taxon>ecological metagenomes</taxon>
    </lineage>
</organism>
<feature type="non-terminal residue" evidence="9">
    <location>
        <position position="56"/>
    </location>
</feature>
<dbReference type="InterPro" id="IPR017853">
    <property type="entry name" value="GH"/>
</dbReference>
<proteinExistence type="inferred from homology"/>
<keyword evidence="6" id="KW-0119">Carbohydrate metabolism</keyword>
<dbReference type="InterPro" id="IPR003385">
    <property type="entry name" value="Glyco_hydro_77"/>
</dbReference>
<dbReference type="AlphaFoldDB" id="A0A0F8YWB0"/>
<evidence type="ECO:0000256" key="8">
    <source>
        <dbReference type="ARBA" id="ARBA00031501"/>
    </source>
</evidence>
<keyword evidence="4" id="KW-0328">Glycosyltransferase</keyword>
<dbReference type="Pfam" id="PF02446">
    <property type="entry name" value="Glyco_hydro_77"/>
    <property type="match status" value="1"/>
</dbReference>
<comment type="caution">
    <text evidence="9">The sequence shown here is derived from an EMBL/GenBank/DDBJ whole genome shotgun (WGS) entry which is preliminary data.</text>
</comment>
<evidence type="ECO:0000256" key="5">
    <source>
        <dbReference type="ARBA" id="ARBA00022679"/>
    </source>
</evidence>
<comment type="similarity">
    <text evidence="2">Belongs to the disproportionating enzyme family.</text>
</comment>
<sequence>MRVLQFAFGKGSGARRHQPHNYPRHCVVYTGTHDNNTTIGWFKGDDLGSNTSDQRE</sequence>
<dbReference type="EMBL" id="LAZR01064031">
    <property type="protein sequence ID" value="KKK58344.1"/>
    <property type="molecule type" value="Genomic_DNA"/>
</dbReference>
<dbReference type="GO" id="GO:0005975">
    <property type="term" value="P:carbohydrate metabolic process"/>
    <property type="evidence" value="ECO:0007669"/>
    <property type="project" value="InterPro"/>
</dbReference>
<keyword evidence="5" id="KW-0808">Transferase</keyword>
<evidence type="ECO:0000256" key="7">
    <source>
        <dbReference type="ARBA" id="ARBA00031423"/>
    </source>
</evidence>
<protein>
    <recommendedName>
        <fullName evidence="3">4-alpha-glucanotransferase</fullName>
        <ecNumber evidence="3">2.4.1.25</ecNumber>
    </recommendedName>
    <alternativeName>
        <fullName evidence="7">Amylomaltase</fullName>
    </alternativeName>
    <alternativeName>
        <fullName evidence="8">Disproportionating enzyme</fullName>
    </alternativeName>
</protein>
<gene>
    <name evidence="9" type="ORF">LCGC14_3045370</name>
</gene>
<evidence type="ECO:0000256" key="4">
    <source>
        <dbReference type="ARBA" id="ARBA00022676"/>
    </source>
</evidence>
<evidence type="ECO:0000256" key="6">
    <source>
        <dbReference type="ARBA" id="ARBA00023277"/>
    </source>
</evidence>
<dbReference type="GO" id="GO:0004134">
    <property type="term" value="F:4-alpha-glucanotransferase activity"/>
    <property type="evidence" value="ECO:0007669"/>
    <property type="project" value="UniProtKB-EC"/>
</dbReference>
<dbReference type="SUPFAM" id="SSF51445">
    <property type="entry name" value="(Trans)glycosidases"/>
    <property type="match status" value="1"/>
</dbReference>
<evidence type="ECO:0000313" key="9">
    <source>
        <dbReference type="EMBL" id="KKK58344.1"/>
    </source>
</evidence>
<name>A0A0F8YWB0_9ZZZZ</name>
<dbReference type="EC" id="2.4.1.25" evidence="3"/>
<reference evidence="9" key="1">
    <citation type="journal article" date="2015" name="Nature">
        <title>Complex archaea that bridge the gap between prokaryotes and eukaryotes.</title>
        <authorList>
            <person name="Spang A."/>
            <person name="Saw J.H."/>
            <person name="Jorgensen S.L."/>
            <person name="Zaremba-Niedzwiedzka K."/>
            <person name="Martijn J."/>
            <person name="Lind A.E."/>
            <person name="van Eijk R."/>
            <person name="Schleper C."/>
            <person name="Guy L."/>
            <person name="Ettema T.J."/>
        </authorList>
    </citation>
    <scope>NUCLEOTIDE SEQUENCE</scope>
</reference>